<keyword evidence="3" id="KW-1185">Reference proteome</keyword>
<evidence type="ECO:0000256" key="1">
    <source>
        <dbReference type="SAM" id="Phobius"/>
    </source>
</evidence>
<accession>K8DYZ5</accession>
<feature type="transmembrane region" description="Helical" evidence="1">
    <location>
        <begin position="44"/>
        <end position="64"/>
    </location>
</feature>
<comment type="caution">
    <text evidence="2">The sequence shown here is derived from an EMBL/GenBank/DDBJ whole genome shotgun (WGS) entry which is preliminary data.</text>
</comment>
<gene>
    <name evidence="2" type="ORF">DESHY_20076</name>
</gene>
<proteinExistence type="predicted"/>
<reference evidence="2 3" key="1">
    <citation type="journal article" date="2013" name="Genome Announc.">
        <title>Genome Sequence of the Sulfate-Reducing Bacterium Desulfotomaculum hydrothermale Lam5(T).</title>
        <authorList>
            <person name="Amin O."/>
            <person name="Fardeau M.L."/>
            <person name="Valette O."/>
            <person name="Hirschler-Rea A."/>
            <person name="Barbe V."/>
            <person name="Medigue C."/>
            <person name="Vacherie B."/>
            <person name="Ollivier B."/>
            <person name="Bertin P.N."/>
            <person name="Dolla A."/>
        </authorList>
    </citation>
    <scope>NUCLEOTIDE SEQUENCE [LARGE SCALE GENOMIC DNA]</scope>
    <source>
        <strain evidence="3">Lam5 / DSM 18033</strain>
    </source>
</reference>
<dbReference type="AlphaFoldDB" id="K8DYZ5"/>
<keyword evidence="1" id="KW-0472">Membrane</keyword>
<dbReference type="STRING" id="1121428.DESHY_20076"/>
<evidence type="ECO:0000313" key="3">
    <source>
        <dbReference type="Proteomes" id="UP000009315"/>
    </source>
</evidence>
<protein>
    <submittedName>
        <fullName evidence="2">Uncharacterized protein</fullName>
    </submittedName>
</protein>
<organism evidence="2 3">
    <name type="scientific">Desulforamulus hydrothermalis Lam5 = DSM 18033</name>
    <dbReference type="NCBI Taxonomy" id="1121428"/>
    <lineage>
        <taxon>Bacteria</taxon>
        <taxon>Bacillati</taxon>
        <taxon>Bacillota</taxon>
        <taxon>Clostridia</taxon>
        <taxon>Eubacteriales</taxon>
        <taxon>Peptococcaceae</taxon>
        <taxon>Desulforamulus</taxon>
    </lineage>
</organism>
<dbReference type="Proteomes" id="UP000009315">
    <property type="component" value="Unassembled WGS sequence"/>
</dbReference>
<keyword evidence="1" id="KW-0812">Transmembrane</keyword>
<dbReference type="EMBL" id="CAOS01000009">
    <property type="protein sequence ID" value="CCO08207.1"/>
    <property type="molecule type" value="Genomic_DNA"/>
</dbReference>
<evidence type="ECO:0000313" key="2">
    <source>
        <dbReference type="EMBL" id="CCO08207.1"/>
    </source>
</evidence>
<dbReference type="RefSeq" id="WP_008411498.1">
    <property type="nucleotide sequence ID" value="NZ_CAOS01000009.1"/>
</dbReference>
<sequence>MQNKNPAPKANYFIFMVLILYVMIASSALKNFNVYLQGLPLSPGWHLAASLAALGLLGAGLVLLNKWLQNWLSKKVDK</sequence>
<feature type="transmembrane region" description="Helical" evidence="1">
    <location>
        <begin position="12"/>
        <end position="32"/>
    </location>
</feature>
<name>K8DYZ5_9FIRM</name>
<keyword evidence="1" id="KW-1133">Transmembrane helix</keyword>